<dbReference type="Pfam" id="PF18074">
    <property type="entry name" value="PriA_C"/>
    <property type="match status" value="1"/>
</dbReference>
<dbReference type="PANTHER" id="PTHR30580:SF0">
    <property type="entry name" value="PRIMOSOMAL PROTEIN N"/>
    <property type="match status" value="1"/>
</dbReference>
<evidence type="ECO:0000256" key="2">
    <source>
        <dbReference type="ARBA" id="ARBA00022840"/>
    </source>
</evidence>
<dbReference type="GO" id="GO:0006302">
    <property type="term" value="P:double-strand break repair"/>
    <property type="evidence" value="ECO:0007669"/>
    <property type="project" value="TreeGrafter"/>
</dbReference>
<dbReference type="AlphaFoldDB" id="A0A537M7M2"/>
<gene>
    <name evidence="5" type="ORF">E6H02_00985</name>
</gene>
<organism evidence="5 6">
    <name type="scientific">Candidatus Segetimicrobium genomatis</name>
    <dbReference type="NCBI Taxonomy" id="2569760"/>
    <lineage>
        <taxon>Bacteria</taxon>
        <taxon>Bacillati</taxon>
        <taxon>Candidatus Sysuimicrobiota</taxon>
        <taxon>Candidatus Sysuimicrobiia</taxon>
        <taxon>Candidatus Sysuimicrobiales</taxon>
        <taxon>Candidatus Segetimicrobiaceae</taxon>
        <taxon>Candidatus Segetimicrobium</taxon>
    </lineage>
</organism>
<comment type="caution">
    <text evidence="5">The sequence shown here is derived from an EMBL/GenBank/DDBJ whole genome shotgun (WGS) entry which is preliminary data.</text>
</comment>
<reference evidence="5 6" key="1">
    <citation type="journal article" date="2019" name="Nat. Microbiol.">
        <title>Mediterranean grassland soil C-N compound turnover is dependent on rainfall and depth, and is mediated by genomically divergent microorganisms.</title>
        <authorList>
            <person name="Diamond S."/>
            <person name="Andeer P.F."/>
            <person name="Li Z."/>
            <person name="Crits-Christoph A."/>
            <person name="Burstein D."/>
            <person name="Anantharaman K."/>
            <person name="Lane K.R."/>
            <person name="Thomas B.C."/>
            <person name="Pan C."/>
            <person name="Northen T.R."/>
            <person name="Banfield J.F."/>
        </authorList>
    </citation>
    <scope>NUCLEOTIDE SEQUENCE [LARGE SCALE GENOMIC DNA]</scope>
    <source>
        <strain evidence="5">NP_5</strain>
    </source>
</reference>
<evidence type="ECO:0000313" key="5">
    <source>
        <dbReference type="EMBL" id="TMJ16259.1"/>
    </source>
</evidence>
<feature type="domain" description="Primosomal protein N C-terminal" evidence="4">
    <location>
        <begin position="33"/>
        <end position="122"/>
    </location>
</feature>
<dbReference type="GO" id="GO:0005524">
    <property type="term" value="F:ATP binding"/>
    <property type="evidence" value="ECO:0007669"/>
    <property type="project" value="UniProtKB-KW"/>
</dbReference>
<protein>
    <recommendedName>
        <fullName evidence="4">Primosomal protein N C-terminal domain-containing protein</fullName>
    </recommendedName>
</protein>
<evidence type="ECO:0000313" key="6">
    <source>
        <dbReference type="Proteomes" id="UP000320393"/>
    </source>
</evidence>
<keyword evidence="2" id="KW-0067">ATP-binding</keyword>
<dbReference type="PANTHER" id="PTHR30580">
    <property type="entry name" value="PRIMOSOMAL PROTEIN N"/>
    <property type="match status" value="1"/>
</dbReference>
<dbReference type="GO" id="GO:0006270">
    <property type="term" value="P:DNA replication initiation"/>
    <property type="evidence" value="ECO:0007669"/>
    <property type="project" value="TreeGrafter"/>
</dbReference>
<dbReference type="GO" id="GO:0006310">
    <property type="term" value="P:DNA recombination"/>
    <property type="evidence" value="ECO:0007669"/>
    <property type="project" value="TreeGrafter"/>
</dbReference>
<dbReference type="Proteomes" id="UP000320393">
    <property type="component" value="Unassembled WGS sequence"/>
</dbReference>
<accession>A0A537M7M2</accession>
<dbReference type="EMBL" id="VBAM01000028">
    <property type="protein sequence ID" value="TMJ16259.1"/>
    <property type="molecule type" value="Genomic_DNA"/>
</dbReference>
<keyword evidence="1" id="KW-0547">Nucleotide-binding</keyword>
<dbReference type="GO" id="GO:0003677">
    <property type="term" value="F:DNA binding"/>
    <property type="evidence" value="ECO:0007669"/>
    <property type="project" value="UniProtKB-KW"/>
</dbReference>
<evidence type="ECO:0000256" key="3">
    <source>
        <dbReference type="ARBA" id="ARBA00023125"/>
    </source>
</evidence>
<proteinExistence type="predicted"/>
<dbReference type="GO" id="GO:0043138">
    <property type="term" value="F:3'-5' DNA helicase activity"/>
    <property type="evidence" value="ECO:0007669"/>
    <property type="project" value="TreeGrafter"/>
</dbReference>
<dbReference type="InterPro" id="IPR041236">
    <property type="entry name" value="PriA_C"/>
</dbReference>
<name>A0A537M7M2_9BACT</name>
<evidence type="ECO:0000256" key="1">
    <source>
        <dbReference type="ARBA" id="ARBA00022741"/>
    </source>
</evidence>
<sequence>MPDHPALAALVTGDDEAVYRGELAVRREFGYPPYATLARVVASSGDREGAVRLAGQAAEAARACGVEVLGPAPARDGGRRGTVRFQCVLRAADGRAVRGAAREALGAAPARAGSRITVEMDPQEFL</sequence>
<evidence type="ECO:0000259" key="4">
    <source>
        <dbReference type="Pfam" id="PF18074"/>
    </source>
</evidence>
<keyword evidence="3" id="KW-0238">DNA-binding</keyword>